<dbReference type="Pfam" id="PF19026">
    <property type="entry name" value="UBA_HYPK"/>
    <property type="match status" value="1"/>
</dbReference>
<evidence type="ECO:0000256" key="1">
    <source>
        <dbReference type="SAM" id="MobiDB-lite"/>
    </source>
</evidence>
<dbReference type="InterPro" id="IPR044034">
    <property type="entry name" value="NAC-like_UBA"/>
</dbReference>
<gene>
    <name evidence="3" type="ORF">ACHHYP_04911</name>
</gene>
<comment type="caution">
    <text evidence="3">The sequence shown here is derived from an EMBL/GenBank/DDBJ whole genome shotgun (WGS) entry which is preliminary data.</text>
</comment>
<sequence length="140" mass="15294">MSKAATAKKADAPPAEKPAEEPHMEREDEDEDEEEAVESDKTKAEESSAMKKLDANDDDNEKAIDVNTMKHLLSTLKANEEADKVAVAAQEKELAAVKISKEDVAFLASEMNLPTAAAERKLREAHGNLEACLKILLHLV</sequence>
<dbReference type="GO" id="GO:0050821">
    <property type="term" value="P:protein stabilization"/>
    <property type="evidence" value="ECO:0007669"/>
    <property type="project" value="TreeGrafter"/>
</dbReference>
<organism evidence="3 4">
    <name type="scientific">Achlya hypogyna</name>
    <name type="common">Oomycete</name>
    <name type="synonym">Protoachlya hypogyna</name>
    <dbReference type="NCBI Taxonomy" id="1202772"/>
    <lineage>
        <taxon>Eukaryota</taxon>
        <taxon>Sar</taxon>
        <taxon>Stramenopiles</taxon>
        <taxon>Oomycota</taxon>
        <taxon>Saprolegniomycetes</taxon>
        <taxon>Saprolegniales</taxon>
        <taxon>Achlyaceae</taxon>
        <taxon>Achlya</taxon>
    </lineage>
</organism>
<dbReference type="InterPro" id="IPR038922">
    <property type="entry name" value="HYPK_UBA"/>
</dbReference>
<dbReference type="CDD" id="cd14361">
    <property type="entry name" value="UBA_HYPK"/>
    <property type="match status" value="1"/>
</dbReference>
<dbReference type="OrthoDB" id="285219at2759"/>
<dbReference type="EMBL" id="JNBR01000551">
    <property type="protein sequence ID" value="OQR91189.1"/>
    <property type="molecule type" value="Genomic_DNA"/>
</dbReference>
<dbReference type="AlphaFoldDB" id="A0A1V9YZG3"/>
<feature type="compositionally biased region" description="Basic and acidic residues" evidence="1">
    <location>
        <begin position="17"/>
        <end position="26"/>
    </location>
</feature>
<protein>
    <recommendedName>
        <fullName evidence="2">Nascent polypeptide-associated complex subunit alpha-like UBA domain-containing protein</fullName>
    </recommendedName>
</protein>
<dbReference type="Proteomes" id="UP000243579">
    <property type="component" value="Unassembled WGS sequence"/>
</dbReference>
<dbReference type="PANTHER" id="PTHR31184">
    <property type="entry name" value="HUNTINGTIN-INTERACTING PROTEIN K FAMILY MEMBER"/>
    <property type="match status" value="1"/>
</dbReference>
<evidence type="ECO:0000259" key="2">
    <source>
        <dbReference type="Pfam" id="PF19026"/>
    </source>
</evidence>
<name>A0A1V9YZG3_ACHHY</name>
<evidence type="ECO:0000313" key="4">
    <source>
        <dbReference type="Proteomes" id="UP000243579"/>
    </source>
</evidence>
<dbReference type="PANTHER" id="PTHR31184:SF2">
    <property type="entry name" value="HUNTINGTIN-INTERACTING PROTEIN K"/>
    <property type="match status" value="1"/>
</dbReference>
<evidence type="ECO:0000313" key="3">
    <source>
        <dbReference type="EMBL" id="OQR91189.1"/>
    </source>
</evidence>
<reference evidence="3 4" key="1">
    <citation type="journal article" date="2014" name="Genome Biol. Evol.">
        <title>The secreted proteins of Achlya hypogyna and Thraustotheca clavata identify the ancestral oomycete secretome and reveal gene acquisitions by horizontal gene transfer.</title>
        <authorList>
            <person name="Misner I."/>
            <person name="Blouin N."/>
            <person name="Leonard G."/>
            <person name="Richards T.A."/>
            <person name="Lane C.E."/>
        </authorList>
    </citation>
    <scope>NUCLEOTIDE SEQUENCE [LARGE SCALE GENOMIC DNA]</scope>
    <source>
        <strain evidence="3 4">ATCC 48635</strain>
    </source>
</reference>
<proteinExistence type="predicted"/>
<dbReference type="STRING" id="1202772.A0A1V9YZG3"/>
<feature type="region of interest" description="Disordered" evidence="1">
    <location>
        <begin position="1"/>
        <end position="59"/>
    </location>
</feature>
<dbReference type="InterPro" id="IPR052617">
    <property type="entry name" value="Huntingtin-int_K"/>
</dbReference>
<feature type="compositionally biased region" description="Acidic residues" evidence="1">
    <location>
        <begin position="27"/>
        <end position="37"/>
    </location>
</feature>
<accession>A0A1V9YZG3</accession>
<feature type="domain" description="Nascent polypeptide-associated complex subunit alpha-like UBA" evidence="2">
    <location>
        <begin position="97"/>
        <end position="136"/>
    </location>
</feature>
<feature type="compositionally biased region" description="Basic and acidic residues" evidence="1">
    <location>
        <begin position="38"/>
        <end position="55"/>
    </location>
</feature>
<keyword evidence="4" id="KW-1185">Reference proteome</keyword>